<evidence type="ECO:0000313" key="1">
    <source>
        <dbReference type="EMBL" id="VFB12774.1"/>
    </source>
</evidence>
<reference evidence="1 2" key="1">
    <citation type="submission" date="2019-02" db="EMBL/GenBank/DDBJ databases">
        <authorList>
            <consortium name="Pathogen Informatics"/>
        </authorList>
    </citation>
    <scope>NUCLEOTIDE SEQUENCE [LARGE SCALE GENOMIC DNA]</scope>
    <source>
        <strain evidence="1 2">3012STDY7078512</strain>
    </source>
</reference>
<accession>A0A449I034</accession>
<proteinExistence type="predicted"/>
<dbReference type="EMBL" id="CAACYH010000002">
    <property type="protein sequence ID" value="VFB12774.1"/>
    <property type="molecule type" value="Genomic_DNA"/>
</dbReference>
<evidence type="ECO:0000313" key="2">
    <source>
        <dbReference type="Proteomes" id="UP000396835"/>
    </source>
</evidence>
<name>A0A449I034_9BACE</name>
<sequence>MYSYIELTSFYKQLKTTARSFLGDRVRHCSSVSEKHLVQNIFSTGYGNP</sequence>
<organism evidence="1 2">
    <name type="scientific">Prevotella heparinolytica</name>
    <dbReference type="NCBI Taxonomy" id="28113"/>
    <lineage>
        <taxon>Bacteria</taxon>
        <taxon>Pseudomonadati</taxon>
        <taxon>Bacteroidota</taxon>
        <taxon>Bacteroidia</taxon>
        <taxon>Bacteroidales</taxon>
        <taxon>Bacteroidaceae</taxon>
        <taxon>Bacteroides</taxon>
    </lineage>
</organism>
<gene>
    <name evidence="1" type="ORF">NCTC7812_00284</name>
</gene>
<dbReference type="Proteomes" id="UP000396835">
    <property type="component" value="Unassembled WGS sequence"/>
</dbReference>
<protein>
    <submittedName>
        <fullName evidence="1">Uncharacterized protein</fullName>
    </submittedName>
</protein>
<dbReference type="AlphaFoldDB" id="A0A449I034"/>